<keyword evidence="2" id="KW-0413">Isomerase</keyword>
<evidence type="ECO:0000313" key="3">
    <source>
        <dbReference type="Proteomes" id="UP001279410"/>
    </source>
</evidence>
<protein>
    <submittedName>
        <fullName evidence="2">Triosephosphate isomerase</fullName>
    </submittedName>
</protein>
<proteinExistence type="predicted"/>
<feature type="compositionally biased region" description="Basic residues" evidence="1">
    <location>
        <begin position="148"/>
        <end position="159"/>
    </location>
</feature>
<organism evidence="2 3">
    <name type="scientific">Lates japonicus</name>
    <name type="common">Japanese lates</name>
    <dbReference type="NCBI Taxonomy" id="270547"/>
    <lineage>
        <taxon>Eukaryota</taxon>
        <taxon>Metazoa</taxon>
        <taxon>Chordata</taxon>
        <taxon>Craniata</taxon>
        <taxon>Vertebrata</taxon>
        <taxon>Euteleostomi</taxon>
        <taxon>Actinopterygii</taxon>
        <taxon>Neopterygii</taxon>
        <taxon>Teleostei</taxon>
        <taxon>Neoteleostei</taxon>
        <taxon>Acanthomorphata</taxon>
        <taxon>Carangaria</taxon>
        <taxon>Carangaria incertae sedis</taxon>
        <taxon>Centropomidae</taxon>
        <taxon>Lates</taxon>
    </lineage>
</organism>
<accession>A0AAD3NL73</accession>
<gene>
    <name evidence="2" type="ORF">AKAME5_002639100</name>
</gene>
<keyword evidence="3" id="KW-1185">Reference proteome</keyword>
<feature type="region of interest" description="Disordered" evidence="1">
    <location>
        <begin position="148"/>
        <end position="170"/>
    </location>
</feature>
<sequence>MHTDERRLEGGARLAGCETGCQRWCVLLPLHLPDHWVQSRPQDRCRSPELLQRAKELLIGEIRLVVLGHSERSAMVFGESDELIGQKAQEVHEKLRSWLRANALGDDVRNFSVIIYGVFSNGIISQRADAQADVIGFCRQSSLETRVCPHHQRTQARNRRSSDGTNQNTL</sequence>
<dbReference type="AlphaFoldDB" id="A0AAD3NL73"/>
<evidence type="ECO:0000256" key="1">
    <source>
        <dbReference type="SAM" id="MobiDB-lite"/>
    </source>
</evidence>
<reference evidence="2" key="1">
    <citation type="submission" date="2022-08" db="EMBL/GenBank/DDBJ databases">
        <title>Genome sequencing of akame (Lates japonicus).</title>
        <authorList>
            <person name="Hashiguchi Y."/>
            <person name="Takahashi H."/>
        </authorList>
    </citation>
    <scope>NUCLEOTIDE SEQUENCE</scope>
    <source>
        <strain evidence="2">Kochi</strain>
    </source>
</reference>
<name>A0AAD3NL73_LATJO</name>
<dbReference type="Proteomes" id="UP001279410">
    <property type="component" value="Unassembled WGS sequence"/>
</dbReference>
<dbReference type="EMBL" id="BRZM01002672">
    <property type="protein sequence ID" value="GLD75058.1"/>
    <property type="molecule type" value="Genomic_DNA"/>
</dbReference>
<dbReference type="GO" id="GO:0016853">
    <property type="term" value="F:isomerase activity"/>
    <property type="evidence" value="ECO:0007669"/>
    <property type="project" value="UniProtKB-KW"/>
</dbReference>
<comment type="caution">
    <text evidence="2">The sequence shown here is derived from an EMBL/GenBank/DDBJ whole genome shotgun (WGS) entry which is preliminary data.</text>
</comment>
<evidence type="ECO:0000313" key="2">
    <source>
        <dbReference type="EMBL" id="GLD75058.1"/>
    </source>
</evidence>